<dbReference type="InterPro" id="IPR015797">
    <property type="entry name" value="NUDIX_hydrolase-like_dom_sf"/>
</dbReference>
<name>A0A1X2ISR8_9FUNG</name>
<evidence type="ECO:0000256" key="1">
    <source>
        <dbReference type="ARBA" id="ARBA00022801"/>
    </source>
</evidence>
<reference evidence="3 4" key="1">
    <citation type="submission" date="2016-07" db="EMBL/GenBank/DDBJ databases">
        <title>Pervasive Adenine N6-methylation of Active Genes in Fungi.</title>
        <authorList>
            <consortium name="DOE Joint Genome Institute"/>
            <person name="Mondo S.J."/>
            <person name="Dannebaum R.O."/>
            <person name="Kuo R.C."/>
            <person name="Labutti K."/>
            <person name="Haridas S."/>
            <person name="Kuo A."/>
            <person name="Salamov A."/>
            <person name="Ahrendt S.R."/>
            <person name="Lipzen A."/>
            <person name="Sullivan W."/>
            <person name="Andreopoulos W.B."/>
            <person name="Clum A."/>
            <person name="Lindquist E."/>
            <person name="Daum C."/>
            <person name="Ramamoorthy G.K."/>
            <person name="Gryganskyi A."/>
            <person name="Culley D."/>
            <person name="Magnuson J.K."/>
            <person name="James T.Y."/>
            <person name="O'Malley M.A."/>
            <person name="Stajich J.E."/>
            <person name="Spatafora J.W."/>
            <person name="Visel A."/>
            <person name="Grigoriev I.V."/>
        </authorList>
    </citation>
    <scope>NUCLEOTIDE SEQUENCE [LARGE SCALE GENOMIC DNA]</scope>
    <source>
        <strain evidence="3 4">NRRL 1336</strain>
    </source>
</reference>
<dbReference type="FunFam" id="3.90.79.10:FF:000060">
    <property type="entry name" value="Nudix hydrolase 1"/>
    <property type="match status" value="1"/>
</dbReference>
<dbReference type="GO" id="GO:0005829">
    <property type="term" value="C:cytosol"/>
    <property type="evidence" value="ECO:0007669"/>
    <property type="project" value="TreeGrafter"/>
</dbReference>
<dbReference type="AlphaFoldDB" id="A0A1X2ISR8"/>
<dbReference type="STRING" id="90262.A0A1X2ISR8"/>
<evidence type="ECO:0000313" key="3">
    <source>
        <dbReference type="EMBL" id="ORZ21580.1"/>
    </source>
</evidence>
<comment type="caution">
    <text evidence="3">The sequence shown here is derived from an EMBL/GenBank/DDBJ whole genome shotgun (WGS) entry which is preliminary data.</text>
</comment>
<accession>A0A1X2ISR8</accession>
<dbReference type="GO" id="GO:0035539">
    <property type="term" value="F:8-oxo-7,8-dihydrodeoxyguanosine triphosphate pyrophosphatase activity"/>
    <property type="evidence" value="ECO:0007669"/>
    <property type="project" value="TreeGrafter"/>
</dbReference>
<proteinExistence type="predicted"/>
<gene>
    <name evidence="3" type="ORF">BCR42DRAFT_369541</name>
</gene>
<dbReference type="Pfam" id="PF00293">
    <property type="entry name" value="NUDIX"/>
    <property type="match status" value="1"/>
</dbReference>
<dbReference type="GO" id="GO:0006203">
    <property type="term" value="P:dGTP catabolic process"/>
    <property type="evidence" value="ECO:0007669"/>
    <property type="project" value="TreeGrafter"/>
</dbReference>
<dbReference type="Proteomes" id="UP000193560">
    <property type="component" value="Unassembled WGS sequence"/>
</dbReference>
<dbReference type="InterPro" id="IPR020084">
    <property type="entry name" value="NUDIX_hydrolase_CS"/>
</dbReference>
<feature type="domain" description="Nudix hydrolase" evidence="2">
    <location>
        <begin position="4"/>
        <end position="148"/>
    </location>
</feature>
<keyword evidence="4" id="KW-1185">Reference proteome</keyword>
<dbReference type="PANTHER" id="PTHR16099">
    <property type="entry name" value="8-OXO-DGTP DIPHOSPHATES NUDT15"/>
    <property type="match status" value="1"/>
</dbReference>
<evidence type="ECO:0000313" key="4">
    <source>
        <dbReference type="Proteomes" id="UP000193560"/>
    </source>
</evidence>
<dbReference type="EMBL" id="MCGE01000005">
    <property type="protein sequence ID" value="ORZ21580.1"/>
    <property type="molecule type" value="Genomic_DNA"/>
</dbReference>
<dbReference type="PROSITE" id="PS00893">
    <property type="entry name" value="NUDIX_BOX"/>
    <property type="match status" value="1"/>
</dbReference>
<evidence type="ECO:0000259" key="2">
    <source>
        <dbReference type="PROSITE" id="PS51462"/>
    </source>
</evidence>
<dbReference type="Gene3D" id="3.90.79.10">
    <property type="entry name" value="Nucleoside Triphosphate Pyrophosphohydrolase"/>
    <property type="match status" value="1"/>
</dbReference>
<keyword evidence="1 3" id="KW-0378">Hydrolase</keyword>
<dbReference type="PANTHER" id="PTHR16099:SF5">
    <property type="entry name" value="NUCLEOTIDE TRIPHOSPHATE DIPHOSPHATASE NUDT15"/>
    <property type="match status" value="1"/>
</dbReference>
<sequence length="152" mass="17156">MTGIVQVGVGCIIKHRFNDGLKILIAQRKNSHGSGTWQLAGGHLEFQESFEDCARRESREETNLDVGTPTFVTTTNDVMASENKHYVTVFMQSEVDRIDDLKTMEVDKIQGDWEWVSWSELAQRTPLFTPLAHLVHMANQDATLLQKLGIVV</sequence>
<dbReference type="OrthoDB" id="447842at2759"/>
<dbReference type="SUPFAM" id="SSF55811">
    <property type="entry name" value="Nudix"/>
    <property type="match status" value="1"/>
</dbReference>
<dbReference type="PROSITE" id="PS51462">
    <property type="entry name" value="NUDIX"/>
    <property type="match status" value="1"/>
</dbReference>
<protein>
    <submittedName>
        <fullName evidence="3">NUDIX hydrolase domain-like protein</fullName>
    </submittedName>
</protein>
<organism evidence="3 4">
    <name type="scientific">Absidia repens</name>
    <dbReference type="NCBI Taxonomy" id="90262"/>
    <lineage>
        <taxon>Eukaryota</taxon>
        <taxon>Fungi</taxon>
        <taxon>Fungi incertae sedis</taxon>
        <taxon>Mucoromycota</taxon>
        <taxon>Mucoromycotina</taxon>
        <taxon>Mucoromycetes</taxon>
        <taxon>Mucorales</taxon>
        <taxon>Cunninghamellaceae</taxon>
        <taxon>Absidia</taxon>
    </lineage>
</organism>
<dbReference type="CDD" id="cd04678">
    <property type="entry name" value="NUDIX_MTH2_Nudt15"/>
    <property type="match status" value="1"/>
</dbReference>
<dbReference type="InterPro" id="IPR000086">
    <property type="entry name" value="NUDIX_hydrolase_dom"/>
</dbReference>